<dbReference type="PANTHER" id="PTHR43798">
    <property type="entry name" value="MONOACYLGLYCEROL LIPASE"/>
    <property type="match status" value="1"/>
</dbReference>
<dbReference type="Gene3D" id="3.40.50.1820">
    <property type="entry name" value="alpha/beta hydrolase"/>
    <property type="match status" value="1"/>
</dbReference>
<dbReference type="GO" id="GO:0016787">
    <property type="term" value="F:hydrolase activity"/>
    <property type="evidence" value="ECO:0007669"/>
    <property type="project" value="UniProtKB-KW"/>
</dbReference>
<feature type="domain" description="AB hydrolase-1" evidence="1">
    <location>
        <begin position="25"/>
        <end position="248"/>
    </location>
</feature>
<evidence type="ECO:0000259" key="1">
    <source>
        <dbReference type="Pfam" id="PF12697"/>
    </source>
</evidence>
<organism evidence="2 3">
    <name type="scientific">Roseibium salinum</name>
    <dbReference type="NCBI Taxonomy" id="1604349"/>
    <lineage>
        <taxon>Bacteria</taxon>
        <taxon>Pseudomonadati</taxon>
        <taxon>Pseudomonadota</taxon>
        <taxon>Alphaproteobacteria</taxon>
        <taxon>Hyphomicrobiales</taxon>
        <taxon>Stappiaceae</taxon>
        <taxon>Roseibium</taxon>
    </lineage>
</organism>
<sequence length="259" mass="27607">MTWTTRPRSEEAGVAFVEAGEGPLLLFLHGVGLRAEAWGAQIDAFSDRFEVRAPDLPGHGGSVLPGRAERLSAYTDALAACATRPCVVIGHSMGAMIALDLAIRFPDRVRGVVALNAIHRRTEAARQAVMQRADSLDGRSTADPEATLTRWFGTDPLPARAACRRWLTGVDPAGYRAAYRVFAQEDGPSDTDLGRLASPALFMTGSREPNSTPKMSEQMAALAPKGAAQIVEGAAHMMPMTHAQEVNAVIAAFAARCLT</sequence>
<dbReference type="InterPro" id="IPR029058">
    <property type="entry name" value="AB_hydrolase_fold"/>
</dbReference>
<proteinExistence type="predicted"/>
<evidence type="ECO:0000313" key="3">
    <source>
        <dbReference type="Proteomes" id="UP001300261"/>
    </source>
</evidence>
<dbReference type="InterPro" id="IPR050266">
    <property type="entry name" value="AB_hydrolase_sf"/>
</dbReference>
<dbReference type="Proteomes" id="UP001300261">
    <property type="component" value="Unassembled WGS sequence"/>
</dbReference>
<dbReference type="RefSeq" id="WP_265960977.1">
    <property type="nucleotide sequence ID" value="NZ_JAPEVI010000002.1"/>
</dbReference>
<gene>
    <name evidence="2" type="ORF">ON753_02490</name>
</gene>
<keyword evidence="2" id="KW-0378">Hydrolase</keyword>
<keyword evidence="3" id="KW-1185">Reference proteome</keyword>
<name>A0ABT3QWI4_9HYPH</name>
<comment type="caution">
    <text evidence="2">The sequence shown here is derived from an EMBL/GenBank/DDBJ whole genome shotgun (WGS) entry which is preliminary data.</text>
</comment>
<dbReference type="EMBL" id="JAPEVI010000002">
    <property type="protein sequence ID" value="MCX2721276.1"/>
    <property type="molecule type" value="Genomic_DNA"/>
</dbReference>
<protein>
    <submittedName>
        <fullName evidence="2">Alpha/beta hydrolase</fullName>
    </submittedName>
</protein>
<reference evidence="2 3" key="1">
    <citation type="journal article" date="2016" name="Int. J. Syst. Evol. Microbiol.">
        <title>Labrenzia salina sp. nov., isolated from the rhizosphere of the halophyte Arthrocnemum macrostachyum.</title>
        <authorList>
            <person name="Camacho M."/>
            <person name="Redondo-Gomez S."/>
            <person name="Rodriguez-Llorente I."/>
            <person name="Rohde M."/>
            <person name="Sproer C."/>
            <person name="Schumann P."/>
            <person name="Klenk H.P."/>
            <person name="Montero-Calasanz M.D.C."/>
        </authorList>
    </citation>
    <scope>NUCLEOTIDE SEQUENCE [LARGE SCALE GENOMIC DNA]</scope>
    <source>
        <strain evidence="2 3">DSM 29163</strain>
    </source>
</reference>
<dbReference type="SUPFAM" id="SSF53474">
    <property type="entry name" value="alpha/beta-Hydrolases"/>
    <property type="match status" value="1"/>
</dbReference>
<evidence type="ECO:0000313" key="2">
    <source>
        <dbReference type="EMBL" id="MCX2721276.1"/>
    </source>
</evidence>
<accession>A0ABT3QWI4</accession>
<dbReference type="Pfam" id="PF12697">
    <property type="entry name" value="Abhydrolase_6"/>
    <property type="match status" value="1"/>
</dbReference>
<dbReference type="PANTHER" id="PTHR43798:SF33">
    <property type="entry name" value="HYDROLASE, PUTATIVE (AFU_ORTHOLOGUE AFUA_2G14860)-RELATED"/>
    <property type="match status" value="1"/>
</dbReference>
<dbReference type="InterPro" id="IPR000073">
    <property type="entry name" value="AB_hydrolase_1"/>
</dbReference>